<dbReference type="AlphaFoldDB" id="A0A1N7K990"/>
<name>A0A1N7K990_9RHOB</name>
<accession>A0A1N7K990</accession>
<evidence type="ECO:0000313" key="2">
    <source>
        <dbReference type="Proteomes" id="UP000186221"/>
    </source>
</evidence>
<protein>
    <recommendedName>
        <fullName evidence="3">DUF1127 domain-containing protein</fullName>
    </recommendedName>
</protein>
<evidence type="ECO:0000313" key="1">
    <source>
        <dbReference type="EMBL" id="SIS58166.1"/>
    </source>
</evidence>
<keyword evidence="2" id="KW-1185">Reference proteome</keyword>
<sequence length="71" mass="8209">MTFAASLALPRRLTLEPIARKIEQFRAARAKHSKYLALLDELQNMSNRDWDDIGLSRLNAHEIARQTVYGR</sequence>
<dbReference type="RefSeq" id="WP_076483877.1">
    <property type="nucleotide sequence ID" value="NZ_FTOG01000002.1"/>
</dbReference>
<gene>
    <name evidence="1" type="ORF">SAMN05421580_102304</name>
</gene>
<evidence type="ECO:0008006" key="3">
    <source>
        <dbReference type="Google" id="ProtNLM"/>
    </source>
</evidence>
<dbReference type="OrthoDB" id="8244198at2"/>
<proteinExistence type="predicted"/>
<dbReference type="EMBL" id="FTOG01000002">
    <property type="protein sequence ID" value="SIS58166.1"/>
    <property type="molecule type" value="Genomic_DNA"/>
</dbReference>
<reference evidence="2" key="1">
    <citation type="submission" date="2017-01" db="EMBL/GenBank/DDBJ databases">
        <authorList>
            <person name="Varghese N."/>
            <person name="Submissions S."/>
        </authorList>
    </citation>
    <scope>NUCLEOTIDE SEQUENCE [LARGE SCALE GENOMIC DNA]</scope>
    <source>
        <strain evidence="2">DSM 19945</strain>
    </source>
</reference>
<organism evidence="1 2">
    <name type="scientific">Rhodobacter aestuarii</name>
    <dbReference type="NCBI Taxonomy" id="453582"/>
    <lineage>
        <taxon>Bacteria</taxon>
        <taxon>Pseudomonadati</taxon>
        <taxon>Pseudomonadota</taxon>
        <taxon>Alphaproteobacteria</taxon>
        <taxon>Rhodobacterales</taxon>
        <taxon>Rhodobacter group</taxon>
        <taxon>Rhodobacter</taxon>
    </lineage>
</organism>
<dbReference type="Proteomes" id="UP000186221">
    <property type="component" value="Unassembled WGS sequence"/>
</dbReference>